<dbReference type="EMBL" id="CP034299">
    <property type="protein sequence ID" value="QHH12802.1"/>
    <property type="molecule type" value="Genomic_DNA"/>
</dbReference>
<reference evidence="4" key="3">
    <citation type="submission" date="2019-12" db="EMBL/GenBank/DDBJ databases">
        <authorList>
            <consortium name="NCBI Pathogen Detection Project"/>
        </authorList>
    </citation>
    <scope>NUCLEOTIDE SEQUENCE</scope>
    <source>
        <strain evidence="4">1930</strain>
    </source>
</reference>
<reference evidence="5 6" key="2">
    <citation type="submission" date="2018-12" db="EMBL/GenBank/DDBJ databases">
        <title>Genomic insights into the evolutionary origins and pathogenicity of five Vibrio parahaemolyticus strains isolated from the shrimp with acute hepatopancreatic necrosis disease (AHPND).</title>
        <authorList>
            <person name="Yang Q."/>
            <person name="Dong X."/>
            <person name="Xie G."/>
            <person name="Fu S."/>
            <person name="Zou P."/>
            <person name="Sun J."/>
            <person name="Wang Y."/>
            <person name="Huang J."/>
        </authorList>
    </citation>
    <scope>NUCLEOTIDE SEQUENCE [LARGE SCALE GENOMIC DNA]</scope>
    <source>
        <strain evidence="5 6">20160303005-1</strain>
    </source>
</reference>
<feature type="domain" description="OLD protein-like TOPRIM" evidence="3">
    <location>
        <begin position="392"/>
        <end position="477"/>
    </location>
</feature>
<dbReference type="RefSeq" id="WP_114868136.1">
    <property type="nucleotide sequence ID" value="NZ_CP034299.1"/>
</dbReference>
<evidence type="ECO:0000259" key="1">
    <source>
        <dbReference type="Pfam" id="PF13175"/>
    </source>
</evidence>
<dbReference type="SUPFAM" id="SSF52540">
    <property type="entry name" value="P-loop containing nucleoside triphosphate hydrolases"/>
    <property type="match status" value="1"/>
</dbReference>
<dbReference type="Pfam" id="PF13476">
    <property type="entry name" value="AAA_23"/>
    <property type="match status" value="1"/>
</dbReference>
<dbReference type="GO" id="GO:0016887">
    <property type="term" value="F:ATP hydrolysis activity"/>
    <property type="evidence" value="ECO:0007669"/>
    <property type="project" value="InterPro"/>
</dbReference>
<dbReference type="InterPro" id="IPR034139">
    <property type="entry name" value="TOPRIM_OLD"/>
</dbReference>
<dbReference type="AlphaFoldDB" id="A0A7Z2RRT0"/>
<dbReference type="CDD" id="cd01026">
    <property type="entry name" value="TOPRIM_OLD"/>
    <property type="match status" value="1"/>
</dbReference>
<dbReference type="EMBL" id="DACQKT010000003">
    <property type="protein sequence ID" value="HAS6677210.1"/>
    <property type="molecule type" value="Genomic_DNA"/>
</dbReference>
<dbReference type="Pfam" id="PF20469">
    <property type="entry name" value="OLD-like_TOPRIM"/>
    <property type="match status" value="1"/>
</dbReference>
<dbReference type="InterPro" id="IPR041685">
    <property type="entry name" value="AAA_GajA/Old/RecF-like"/>
</dbReference>
<name>A0A7Z2RRT0_VIBPH</name>
<evidence type="ECO:0000313" key="6">
    <source>
        <dbReference type="Proteomes" id="UP000464718"/>
    </source>
</evidence>
<organism evidence="4">
    <name type="scientific">Vibrio parahaemolyticus</name>
    <dbReference type="NCBI Taxonomy" id="670"/>
    <lineage>
        <taxon>Bacteria</taxon>
        <taxon>Pseudomonadati</taxon>
        <taxon>Pseudomonadota</taxon>
        <taxon>Gammaproteobacteria</taxon>
        <taxon>Vibrionales</taxon>
        <taxon>Vibrionaceae</taxon>
        <taxon>Vibrio</taxon>
    </lineage>
</organism>
<gene>
    <name evidence="5" type="ORF">EHC69_26565</name>
    <name evidence="4" type="ORF">I7278_10365</name>
</gene>
<dbReference type="Proteomes" id="UP000856022">
    <property type="component" value="Unassembled WGS sequence"/>
</dbReference>
<dbReference type="InterPro" id="IPR027417">
    <property type="entry name" value="P-loop_NTPase"/>
</dbReference>
<proteinExistence type="predicted"/>
<dbReference type="Gene3D" id="3.40.50.300">
    <property type="entry name" value="P-loop containing nucleotide triphosphate hydrolases"/>
    <property type="match status" value="1"/>
</dbReference>
<protein>
    <submittedName>
        <fullName evidence="4">AAA family ATPase</fullName>
    </submittedName>
    <submittedName>
        <fullName evidence="5">DUF2813 domain-containing protein</fullName>
    </submittedName>
</protein>
<feature type="domain" description="Endonuclease GajA/Old nuclease/RecF-like AAA" evidence="1">
    <location>
        <begin position="145"/>
        <end position="344"/>
    </location>
</feature>
<feature type="domain" description="Rad50/SbcC-type AAA" evidence="2">
    <location>
        <begin position="5"/>
        <end position="68"/>
    </location>
</feature>
<dbReference type="GO" id="GO:0006302">
    <property type="term" value="P:double-strand break repair"/>
    <property type="evidence" value="ECO:0007669"/>
    <property type="project" value="InterPro"/>
</dbReference>
<evidence type="ECO:0000259" key="2">
    <source>
        <dbReference type="Pfam" id="PF13476"/>
    </source>
</evidence>
<accession>A0A7Z2RRT0</accession>
<evidence type="ECO:0000259" key="3">
    <source>
        <dbReference type="Pfam" id="PF20469"/>
    </source>
</evidence>
<evidence type="ECO:0000313" key="5">
    <source>
        <dbReference type="EMBL" id="QHH12802.1"/>
    </source>
</evidence>
<sequence length="650" mass="72799">MYLDELRVKGFRCFDEEFKIPFSPGLNVIVGENGAGKTAIISAIRQLFQDSESGRYSISQDDFYSAFTQGSPIAPSFSIKAHFKGLDSDEKVALLPWSGGTDTAVLNLQAENREVRGRYKKLVWGGSSRSTQFDPELLDLIQCIYLPPLRDAESKLTNGRQSRLSKLLKAINRKELKECRKNNTPHPLEEQFKNFNDTLVTDESLSIKGANKLITEHLVNAIGHHFGQKTRIQFAESDFTKIAESLTLLFFPDMTADDQDLFRSLSQNSLGYNNLLYIASILAELTLNDDDGEDEQPLFKLLLIEEPEAHLHPQLQIRLLNYLKSVADKNNNVQVIVTSHSTVLASSVEIDSIIHLSKSSSPTATPLRSCGLPDGSIQFINRWLDVTKSNLLFASGLILVEGIAEQMLFPILAKEVLKEQSDGKKNLEDLGVSTINLNGIYFKHFIRLYCNLTDLEDEEDQEGLNIPVRCAGVTDLDPPKKQTIQVASEENEDETIDKEVDFIPHDSHLLEGMNHAIKLVDSINSSENARLFVSKYKTLEYDLAMEGNNVALMAEVVASLWPKPKTGNSTVIDTLNQIAGQEWTTKTSEEKSVSAHEILKRIDDDKVGKGLFAQVFTDKIEKEKLSISVPKYIEDAILWACSLEKTEEQE</sequence>
<reference evidence="4" key="1">
    <citation type="journal article" date="2018" name="Genome Biol.">
        <title>SKESA: strategic k-mer extension for scrupulous assemblies.</title>
        <authorList>
            <person name="Souvorov A."/>
            <person name="Agarwala R."/>
            <person name="Lipman D.J."/>
        </authorList>
    </citation>
    <scope>NUCLEOTIDE SEQUENCE</scope>
    <source>
        <strain evidence="4">1930</strain>
    </source>
</reference>
<dbReference type="PANTHER" id="PTHR43581:SF4">
    <property type="entry name" value="ATP_GTP PHOSPHATASE"/>
    <property type="match status" value="1"/>
</dbReference>
<dbReference type="InterPro" id="IPR038729">
    <property type="entry name" value="Rad50/SbcC_AAA"/>
</dbReference>
<dbReference type="PANTHER" id="PTHR43581">
    <property type="entry name" value="ATP/GTP PHOSPHATASE"/>
    <property type="match status" value="1"/>
</dbReference>
<dbReference type="Proteomes" id="UP000464718">
    <property type="component" value="Chromosome ii"/>
</dbReference>
<dbReference type="InterPro" id="IPR051396">
    <property type="entry name" value="Bact_Antivir_Def_Nuclease"/>
</dbReference>
<evidence type="ECO:0000313" key="4">
    <source>
        <dbReference type="EMBL" id="HAS6677210.1"/>
    </source>
</evidence>
<dbReference type="Pfam" id="PF13175">
    <property type="entry name" value="AAA_15"/>
    <property type="match status" value="1"/>
</dbReference>